<name>A0A7W9AGF8_9SPHN</name>
<dbReference type="RefSeq" id="WP_184015801.1">
    <property type="nucleotide sequence ID" value="NZ_JACIJC010000001.1"/>
</dbReference>
<reference evidence="2 3" key="1">
    <citation type="submission" date="2020-08" db="EMBL/GenBank/DDBJ databases">
        <title>Genomic Encyclopedia of Type Strains, Phase IV (KMG-IV): sequencing the most valuable type-strain genomes for metagenomic binning, comparative biology and taxonomic classification.</title>
        <authorList>
            <person name="Goeker M."/>
        </authorList>
    </citation>
    <scope>NUCLEOTIDE SEQUENCE [LARGE SCALE GENOMIC DNA]</scope>
    <source>
        <strain evidence="2 3">DSM 25079</strain>
    </source>
</reference>
<dbReference type="EMBL" id="JACIJC010000001">
    <property type="protein sequence ID" value="MBB5685006.1"/>
    <property type="molecule type" value="Genomic_DNA"/>
</dbReference>
<protein>
    <submittedName>
        <fullName evidence="2">Uncharacterized protein</fullName>
    </submittedName>
</protein>
<dbReference type="Proteomes" id="UP000549617">
    <property type="component" value="Unassembled WGS sequence"/>
</dbReference>
<evidence type="ECO:0000313" key="3">
    <source>
        <dbReference type="Proteomes" id="UP000549617"/>
    </source>
</evidence>
<organism evidence="2 3">
    <name type="scientific">Sphingobium boeckii</name>
    <dbReference type="NCBI Taxonomy" id="1082345"/>
    <lineage>
        <taxon>Bacteria</taxon>
        <taxon>Pseudomonadati</taxon>
        <taxon>Pseudomonadota</taxon>
        <taxon>Alphaproteobacteria</taxon>
        <taxon>Sphingomonadales</taxon>
        <taxon>Sphingomonadaceae</taxon>
        <taxon>Sphingobium</taxon>
    </lineage>
</organism>
<proteinExistence type="predicted"/>
<dbReference type="AlphaFoldDB" id="A0A7W9AGF8"/>
<keyword evidence="1" id="KW-0472">Membrane</keyword>
<keyword evidence="1" id="KW-0812">Transmembrane</keyword>
<feature type="transmembrane region" description="Helical" evidence="1">
    <location>
        <begin position="75"/>
        <end position="98"/>
    </location>
</feature>
<evidence type="ECO:0000313" key="2">
    <source>
        <dbReference type="EMBL" id="MBB5685006.1"/>
    </source>
</evidence>
<evidence type="ECO:0000256" key="1">
    <source>
        <dbReference type="SAM" id="Phobius"/>
    </source>
</evidence>
<keyword evidence="1" id="KW-1133">Transmembrane helix</keyword>
<sequence>MSALKNMDPAAHAATAGLVSEERDADGLLQYCPRMTDRVSADPTLDNQFRHPEDGEGTDLRAVPDCKARAEALEWWIATTVVGGAWIFGILCGIATLFR</sequence>
<keyword evidence="3" id="KW-1185">Reference proteome</keyword>
<gene>
    <name evidence="2" type="ORF">FHS49_000997</name>
</gene>
<accession>A0A7W9AGF8</accession>
<comment type="caution">
    <text evidence="2">The sequence shown here is derived from an EMBL/GenBank/DDBJ whole genome shotgun (WGS) entry which is preliminary data.</text>
</comment>